<accession>A0ABN9WSU7</accession>
<dbReference type="PANTHER" id="PTHR11733:SF240">
    <property type="entry name" value="GH14155P-RELATED"/>
    <property type="match status" value="1"/>
</dbReference>
<dbReference type="InterPro" id="IPR000718">
    <property type="entry name" value="Peptidase_M13"/>
</dbReference>
<sequence>MDKAPIPKDASSREPLDEMVARSGTVFGMEDIMALFGQEVSVMPLDSWVGFVSPLFAIGIGMSVDDPSSGLKLHLIPSVCREAYDFQIESAQFKIANAAGPGLNLGGSLDDVVEMYVDKVVPNSEACIPQLVATMGIIPLEALPTIFPGTKLQNVTILTAVELMQRMAADGRNVGFDLLKVLEQMYAQGVAQVHVYGEESIESWADKLASFAKGSLIKVLAPALFSNIVTITANHGSIVPPQAGKPARQCKDIIKGMFPWIIGRKFAEEVLTTNGRNEAEETAWETMEAFSENLDQLTWLDQETKSAAKLKLRHIRVKIGWPAWIFDDSNLLKFYSFALEFDTGMKFAEMVWRTKYHLLQRAISLTDVPKDWDSFWMYPPDLMNMMYNLQANDIIGYAAFLQKPLFDEDAPMSFNFGFLGSVYGHELSHGFDSSGATRGPWGNTRDWWSTSAKEKFHQQQACFVDQYSKWPLYGDTPRGTLDTNRVLYDNGKKCLGENIADSGGLGLAFLAYKNWVARNGRELRLPGLEKFSPEQLFFMRYGAGWCDVADFAKLNHTVNSSDPHSVARMRSVGAVQNSRAFGRVFGCEVGARMNPPVPQKCELWGIDASDPLQPGTPARTPAPPSEDAQAHASASEAGLRREVRLGLWPGRAGEPPADDHDPSGPLERPAAADGGRRLGDGVVKFFEETLIRPGRRRLRMSKGRLFEGDGATLVGEMDFSSRYGKAVLKHGHKVLTYVAHRVPEG</sequence>
<evidence type="ECO:0000256" key="7">
    <source>
        <dbReference type="SAM" id="MobiDB-lite"/>
    </source>
</evidence>
<dbReference type="PANTHER" id="PTHR11733">
    <property type="entry name" value="ZINC METALLOPROTEASE FAMILY M13 NEPRILYSIN-RELATED"/>
    <property type="match status" value="1"/>
</dbReference>
<comment type="caution">
    <text evidence="10">The sequence shown here is derived from an EMBL/GenBank/DDBJ whole genome shotgun (WGS) entry which is preliminary data.</text>
</comment>
<evidence type="ECO:0000259" key="8">
    <source>
        <dbReference type="Pfam" id="PF01431"/>
    </source>
</evidence>
<keyword evidence="3" id="KW-0479">Metal-binding</keyword>
<keyword evidence="11" id="KW-1185">Reference proteome</keyword>
<evidence type="ECO:0000256" key="2">
    <source>
        <dbReference type="ARBA" id="ARBA00022670"/>
    </source>
</evidence>
<evidence type="ECO:0000256" key="1">
    <source>
        <dbReference type="ARBA" id="ARBA00001947"/>
    </source>
</evidence>
<feature type="domain" description="Peptidase M13 C-terminal" evidence="8">
    <location>
        <begin position="384"/>
        <end position="596"/>
    </location>
</feature>
<dbReference type="PROSITE" id="PS51885">
    <property type="entry name" value="NEPRILYSIN"/>
    <property type="match status" value="1"/>
</dbReference>
<evidence type="ECO:0000313" key="11">
    <source>
        <dbReference type="Proteomes" id="UP001189429"/>
    </source>
</evidence>
<dbReference type="InterPro" id="IPR018497">
    <property type="entry name" value="Peptidase_M13_C"/>
</dbReference>
<dbReference type="SUPFAM" id="SSF55486">
    <property type="entry name" value="Metalloproteases ('zincins'), catalytic domain"/>
    <property type="match status" value="1"/>
</dbReference>
<comment type="cofactor">
    <cofactor evidence="1">
        <name>Zn(2+)</name>
        <dbReference type="ChEBI" id="CHEBI:29105"/>
    </cofactor>
</comment>
<dbReference type="Proteomes" id="UP001189429">
    <property type="component" value="Unassembled WGS sequence"/>
</dbReference>
<reference evidence="10" key="1">
    <citation type="submission" date="2023-10" db="EMBL/GenBank/DDBJ databases">
        <authorList>
            <person name="Chen Y."/>
            <person name="Shah S."/>
            <person name="Dougan E. K."/>
            <person name="Thang M."/>
            <person name="Chan C."/>
        </authorList>
    </citation>
    <scope>NUCLEOTIDE SEQUENCE [LARGE SCALE GENOMIC DNA]</scope>
</reference>
<dbReference type="PRINTS" id="PR00786">
    <property type="entry name" value="NEPRILYSIN"/>
</dbReference>
<evidence type="ECO:0000259" key="9">
    <source>
        <dbReference type="Pfam" id="PF05649"/>
    </source>
</evidence>
<evidence type="ECO:0008006" key="12">
    <source>
        <dbReference type="Google" id="ProtNLM"/>
    </source>
</evidence>
<dbReference type="Pfam" id="PF05649">
    <property type="entry name" value="Peptidase_M13_N"/>
    <property type="match status" value="1"/>
</dbReference>
<keyword evidence="4" id="KW-0378">Hydrolase</keyword>
<proteinExistence type="predicted"/>
<evidence type="ECO:0000256" key="6">
    <source>
        <dbReference type="ARBA" id="ARBA00023049"/>
    </source>
</evidence>
<keyword evidence="5" id="KW-0862">Zinc</keyword>
<protein>
    <recommendedName>
        <fullName evidence="12">Endothelin-converting enzyme 1</fullName>
    </recommendedName>
</protein>
<organism evidence="10 11">
    <name type="scientific">Prorocentrum cordatum</name>
    <dbReference type="NCBI Taxonomy" id="2364126"/>
    <lineage>
        <taxon>Eukaryota</taxon>
        <taxon>Sar</taxon>
        <taxon>Alveolata</taxon>
        <taxon>Dinophyceae</taxon>
        <taxon>Prorocentrales</taxon>
        <taxon>Prorocentraceae</taxon>
        <taxon>Prorocentrum</taxon>
    </lineage>
</organism>
<evidence type="ECO:0000313" key="10">
    <source>
        <dbReference type="EMBL" id="CAK0888179.1"/>
    </source>
</evidence>
<evidence type="ECO:0000256" key="4">
    <source>
        <dbReference type="ARBA" id="ARBA00022801"/>
    </source>
</evidence>
<dbReference type="CDD" id="cd08662">
    <property type="entry name" value="M13"/>
    <property type="match status" value="1"/>
</dbReference>
<keyword evidence="6" id="KW-0482">Metalloprotease</keyword>
<feature type="domain" description="Peptidase M13 N-terminal" evidence="9">
    <location>
        <begin position="206"/>
        <end position="322"/>
    </location>
</feature>
<evidence type="ECO:0000256" key="3">
    <source>
        <dbReference type="ARBA" id="ARBA00022723"/>
    </source>
</evidence>
<dbReference type="InterPro" id="IPR008753">
    <property type="entry name" value="Peptidase_M13_N"/>
</dbReference>
<dbReference type="EMBL" id="CAUYUJ010019037">
    <property type="protein sequence ID" value="CAK0888179.1"/>
    <property type="molecule type" value="Genomic_DNA"/>
</dbReference>
<feature type="region of interest" description="Disordered" evidence="7">
    <location>
        <begin position="606"/>
        <end position="675"/>
    </location>
</feature>
<keyword evidence="2" id="KW-0645">Protease</keyword>
<name>A0ABN9WSU7_9DINO</name>
<evidence type="ECO:0000256" key="5">
    <source>
        <dbReference type="ARBA" id="ARBA00022833"/>
    </source>
</evidence>
<dbReference type="Pfam" id="PF01431">
    <property type="entry name" value="Peptidase_M13"/>
    <property type="match status" value="1"/>
</dbReference>
<dbReference type="Gene3D" id="3.40.390.10">
    <property type="entry name" value="Collagenase (Catalytic Domain)"/>
    <property type="match status" value="1"/>
</dbReference>
<dbReference type="InterPro" id="IPR024079">
    <property type="entry name" value="MetalloPept_cat_dom_sf"/>
</dbReference>
<gene>
    <name evidence="10" type="ORF">PCOR1329_LOCUS69018</name>
</gene>